<feature type="transmembrane region" description="Helical" evidence="8">
    <location>
        <begin position="440"/>
        <end position="461"/>
    </location>
</feature>
<comment type="subcellular location">
    <subcellularLocation>
        <location evidence="1">Membrane</location>
        <topology evidence="1">Multi-pass membrane protein</topology>
    </subcellularLocation>
</comment>
<dbReference type="Pfam" id="PF07779">
    <property type="entry name" value="Cas1_AcylT"/>
    <property type="match status" value="1"/>
</dbReference>
<dbReference type="InterPro" id="IPR012419">
    <property type="entry name" value="Cas1_AcylTrans_dom"/>
</dbReference>
<evidence type="ECO:0000313" key="10">
    <source>
        <dbReference type="EMBL" id="RGP67149.1"/>
    </source>
</evidence>
<feature type="transmembrane region" description="Helical" evidence="8">
    <location>
        <begin position="578"/>
        <end position="596"/>
    </location>
</feature>
<comment type="caution">
    <text evidence="10">The sequence shown here is derived from an EMBL/GenBank/DDBJ whole genome shotgun (WGS) entry which is preliminary data.</text>
</comment>
<evidence type="ECO:0000256" key="4">
    <source>
        <dbReference type="ARBA" id="ARBA00022692"/>
    </source>
</evidence>
<keyword evidence="5 8" id="KW-1133">Transmembrane helix</keyword>
<dbReference type="EMBL" id="PXOF01000086">
    <property type="protein sequence ID" value="RGP67149.1"/>
    <property type="molecule type" value="Genomic_DNA"/>
</dbReference>
<protein>
    <submittedName>
        <fullName evidence="10">O-acetyltransferase cas1</fullName>
    </submittedName>
</protein>
<organism evidence="10 11">
    <name type="scientific">Fusarium sporotrichioides</name>
    <dbReference type="NCBI Taxonomy" id="5514"/>
    <lineage>
        <taxon>Eukaryota</taxon>
        <taxon>Fungi</taxon>
        <taxon>Dikarya</taxon>
        <taxon>Ascomycota</taxon>
        <taxon>Pezizomycotina</taxon>
        <taxon>Sordariomycetes</taxon>
        <taxon>Hypocreomycetidae</taxon>
        <taxon>Hypocreales</taxon>
        <taxon>Nectriaceae</taxon>
        <taxon>Fusarium</taxon>
    </lineage>
</organism>
<feature type="transmembrane region" description="Helical" evidence="8">
    <location>
        <begin position="279"/>
        <end position="300"/>
    </location>
</feature>
<feature type="transmembrane region" description="Helical" evidence="8">
    <location>
        <begin position="312"/>
        <end position="333"/>
    </location>
</feature>
<evidence type="ECO:0000256" key="8">
    <source>
        <dbReference type="SAM" id="Phobius"/>
    </source>
</evidence>
<feature type="transmembrane region" description="Helical" evidence="8">
    <location>
        <begin position="248"/>
        <end position="267"/>
    </location>
</feature>
<comment type="similarity">
    <text evidence="2">Belongs to the PC-esterase family. CASD1 subfamily.</text>
</comment>
<evidence type="ECO:0000256" key="1">
    <source>
        <dbReference type="ARBA" id="ARBA00004141"/>
    </source>
</evidence>
<dbReference type="AlphaFoldDB" id="A0A395S509"/>
<feature type="transmembrane region" description="Helical" evidence="8">
    <location>
        <begin position="546"/>
        <end position="566"/>
    </location>
</feature>
<keyword evidence="7" id="KW-0325">Glycoprotein</keyword>
<evidence type="ECO:0000259" key="9">
    <source>
        <dbReference type="Pfam" id="PF07779"/>
    </source>
</evidence>
<reference evidence="10 11" key="1">
    <citation type="journal article" date="2018" name="PLoS Pathog.">
        <title>Evolution of structural diversity of trichothecenes, a family of toxins produced by plant pathogenic and entomopathogenic fungi.</title>
        <authorList>
            <person name="Proctor R.H."/>
            <person name="McCormick S.P."/>
            <person name="Kim H.S."/>
            <person name="Cardoza R.E."/>
            <person name="Stanley A.M."/>
            <person name="Lindo L."/>
            <person name="Kelly A."/>
            <person name="Brown D.W."/>
            <person name="Lee T."/>
            <person name="Vaughan M.M."/>
            <person name="Alexander N.J."/>
            <person name="Busman M."/>
            <person name="Gutierrez S."/>
        </authorList>
    </citation>
    <scope>NUCLEOTIDE SEQUENCE [LARGE SCALE GENOMIC DNA]</scope>
    <source>
        <strain evidence="10 11">NRRL 3299</strain>
    </source>
</reference>
<keyword evidence="4 8" id="KW-0812">Transmembrane</keyword>
<evidence type="ECO:0000313" key="11">
    <source>
        <dbReference type="Proteomes" id="UP000266152"/>
    </source>
</evidence>
<dbReference type="GO" id="GO:0005794">
    <property type="term" value="C:Golgi apparatus"/>
    <property type="evidence" value="ECO:0007669"/>
    <property type="project" value="UniProtKB-ARBA"/>
</dbReference>
<dbReference type="Proteomes" id="UP000266152">
    <property type="component" value="Unassembled WGS sequence"/>
</dbReference>
<feature type="domain" description="Cas1p 10 TM acyl transferase" evidence="9">
    <location>
        <begin position="232"/>
        <end position="682"/>
    </location>
</feature>
<keyword evidence="3 10" id="KW-0808">Transferase</keyword>
<sequence length="766" mass="87903">MQLFNLTYHGQTIERLTNVWLSAHDAPGQEEFVQNIEKYAEERRNVKIVKEREGPALIYIAAGAWFSQPHVISSRMENTTEAWKNITDPWDKRYELYRNHVVSLNKFIGENTPDHDPFTAPMDPYDGIGDLILYAPPAGPRYLGDNPAQKADRDRRADEIVEMQQWLHDNEDNLSIPLVWSIPGVVVGQDRIWRDPLRSGFHVKFHVAELRANILLNMRCNAKLDRIKSYPYSRTCCTDYGIKSFTQIALVGLSIMYLTICILCELLDLLANRPQDEPHWSLCNMRMGCLVLAILMCYYADRTQMMAKGSRLWQLEDFITLCLPCIAILIFTIRRSDSPPDLSLTQPDADQPFLSQEQIDEWKGWMQSVILIYHWTGAEGGPIHVIAHLCMGAYLFQTGYEHTFDFMCKKDFSFNRAASKLLRLNILPSLLAYFMDTDYIFYYFSPLLSFWFLVVYATMAIDRRHNNDLQFLLLKICFSGMLVSVVFIATPLTGWTFYVLHAIFKIQWSATEWQRSVTLDVFIVYVGMLAAVVDREMKKAEVPVRFGLRTCLGLGGLFSILHYLSFTSDFSERVYMGWHPYVSPIPILAFAALRNIPWSARNYHSRAMAWLGRCSLETYTLQFHILLAADKNGILIVDGLFGDGTLLGDRWRTLVIIVPIFLWISHATAESTAYIVKLMMHERGENEKIARSSTLTNWIEKIPGCSDITESKVRVVCLLVFMWCLNLMTPGHEVPAALEGGHNVRVAPGNFTREIPSLVQLNDTTW</sequence>
<keyword evidence="6 8" id="KW-0472">Membrane</keyword>
<feature type="transmembrane region" description="Helical" evidence="8">
    <location>
        <begin position="517"/>
        <end position="534"/>
    </location>
</feature>
<evidence type="ECO:0000256" key="3">
    <source>
        <dbReference type="ARBA" id="ARBA00022679"/>
    </source>
</evidence>
<dbReference type="GO" id="GO:0005975">
    <property type="term" value="P:carbohydrate metabolic process"/>
    <property type="evidence" value="ECO:0007669"/>
    <property type="project" value="UniProtKB-ARBA"/>
</dbReference>
<proteinExistence type="inferred from homology"/>
<name>A0A395S509_FUSSP</name>
<dbReference type="GO" id="GO:0016020">
    <property type="term" value="C:membrane"/>
    <property type="evidence" value="ECO:0007669"/>
    <property type="project" value="UniProtKB-SubCell"/>
</dbReference>
<keyword evidence="11" id="KW-1185">Reference proteome</keyword>
<dbReference type="PANTHER" id="PTHR13533:SF1">
    <property type="entry name" value="N-ACETYLNEURAMINATE 9-O-ACETYLTRANSFERASE"/>
    <property type="match status" value="1"/>
</dbReference>
<evidence type="ECO:0000256" key="5">
    <source>
        <dbReference type="ARBA" id="ARBA00022989"/>
    </source>
</evidence>
<feature type="transmembrane region" description="Helical" evidence="8">
    <location>
        <begin position="473"/>
        <end position="497"/>
    </location>
</feature>
<dbReference type="PANTHER" id="PTHR13533">
    <property type="entry name" value="N-ACETYLNEURAMINATE 9-O-ACETYLTRANSFERASE"/>
    <property type="match status" value="1"/>
</dbReference>
<evidence type="ECO:0000256" key="7">
    <source>
        <dbReference type="ARBA" id="ARBA00023180"/>
    </source>
</evidence>
<evidence type="ECO:0000256" key="2">
    <source>
        <dbReference type="ARBA" id="ARBA00010666"/>
    </source>
</evidence>
<accession>A0A395S509</accession>
<dbReference type="GO" id="GO:0016740">
    <property type="term" value="F:transferase activity"/>
    <property type="evidence" value="ECO:0007669"/>
    <property type="project" value="UniProtKB-KW"/>
</dbReference>
<gene>
    <name evidence="10" type="ORF">FSPOR_6205</name>
</gene>
<evidence type="ECO:0000256" key="6">
    <source>
        <dbReference type="ARBA" id="ARBA00023136"/>
    </source>
</evidence>